<dbReference type="GO" id="GO:0016020">
    <property type="term" value="C:membrane"/>
    <property type="evidence" value="ECO:0007669"/>
    <property type="project" value="TreeGrafter"/>
</dbReference>
<feature type="domain" description="Sialidase" evidence="1">
    <location>
        <begin position="117"/>
        <end position="394"/>
    </location>
</feature>
<protein>
    <recommendedName>
        <fullName evidence="1">Sialidase domain-containing protein</fullName>
    </recommendedName>
</protein>
<dbReference type="PANTHER" id="PTHR10628">
    <property type="entry name" value="SIALIDASE"/>
    <property type="match status" value="1"/>
</dbReference>
<dbReference type="RefSeq" id="YP_010798141.1">
    <property type="nucleotide sequence ID" value="NC_076340.1"/>
</dbReference>
<organism evidence="2 3">
    <name type="scientific">psittacine adenovirus 7</name>
    <dbReference type="NCBI Taxonomy" id="2848040"/>
    <lineage>
        <taxon>Viruses</taxon>
        <taxon>Varidnaviria</taxon>
        <taxon>Bamfordvirae</taxon>
        <taxon>Preplasmiviricota</taxon>
        <taxon>Polisuviricotina</taxon>
        <taxon>Pharingeaviricetes</taxon>
        <taxon>Rowavirales</taxon>
        <taxon>Adenoviridae</taxon>
        <taxon>Siadenovirus</taxon>
        <taxon>Siadenovirus sanguineae</taxon>
        <taxon>Psittacine siadenovirus E</taxon>
    </lineage>
</organism>
<dbReference type="KEGG" id="vg:80536247"/>
<evidence type="ECO:0000259" key="1">
    <source>
        <dbReference type="Pfam" id="PF13088"/>
    </source>
</evidence>
<dbReference type="GO" id="GO:0009313">
    <property type="term" value="P:oligosaccharide catabolic process"/>
    <property type="evidence" value="ECO:0007669"/>
    <property type="project" value="TreeGrafter"/>
</dbReference>
<keyword evidence="3" id="KW-1185">Reference proteome</keyword>
<dbReference type="GeneID" id="80536247"/>
<dbReference type="Pfam" id="PF13088">
    <property type="entry name" value="BNR_2"/>
    <property type="match status" value="1"/>
</dbReference>
<dbReference type="InterPro" id="IPR036278">
    <property type="entry name" value="Sialidase_sf"/>
</dbReference>
<dbReference type="SUPFAM" id="SSF50939">
    <property type="entry name" value="Sialidases"/>
    <property type="match status" value="1"/>
</dbReference>
<dbReference type="InterPro" id="IPR026856">
    <property type="entry name" value="Sialidase_fam"/>
</dbReference>
<dbReference type="EMBL" id="MK227353">
    <property type="protein sequence ID" value="QHB43554.1"/>
    <property type="molecule type" value="Genomic_DNA"/>
</dbReference>
<sequence length="560" mass="61619">MDFPLSISAPIPAWPLKRKVEEEPTSTNYLNPRYGPGIQVVDGETQLDVNTSLSFNNNQLAVTSNLVKPFRTQTIFQPGDFGASFFRIPVLLDLSSGGLIAAGLCKYGTVTDQERSTIAVAISTDGGLTWPAQVDVLEPTSGAPAGRYMDPCLVEDAFGIIHLFAVYFENDNHAATVDPNYDFVHTTSADGGYSWTDPQSLRGLKKPNEVYFFQCPGIGITLYNGTIVVPCQVWMGNNSFFSTIIYSTDGVNWVRATADGTASVVPPLNTNEAQIAEFPVNGQIIMVARRQGGSGLVNLTRVVVYTTDLGNTWNIHPTNATIRQTVPCMASLLRITSPAREWVLLLCAPSANNTDNEYGRSEMTLQAYTDRQMEWRLVGLVNRQPTLGYSCLAMNRVYNRLYVLLEEYVNGKTGSALNLYDISRFFGAITVAYNMNVNLGLVVDIDTQACSISDDPVLYTVYNNEAWLYGTLYPPSGGTFPDTSVTMFTFAAAGWFVNKGWFPVYGTVESKPYGVTVFLFEYTYASNVVTVKCFQSPATGTKLSEMKKLYIPAVRIAIFQ</sequence>
<evidence type="ECO:0000313" key="3">
    <source>
        <dbReference type="Proteomes" id="UP000681220"/>
    </source>
</evidence>
<dbReference type="GO" id="GO:0006689">
    <property type="term" value="P:ganglioside catabolic process"/>
    <property type="evidence" value="ECO:0007669"/>
    <property type="project" value="TreeGrafter"/>
</dbReference>
<reference evidence="2 3" key="1">
    <citation type="journal article" date="2019" name="Vet. Microbiol.">
        <title>Disease surveillance in wild Victorian cacatuids reveals co-infection with multiple agents and detection of novel avian viruses.</title>
        <authorList>
            <person name="Sutherland M."/>
            <person name="Sarker S."/>
            <person name="Vaz P.K."/>
            <person name="Legione A.R."/>
            <person name="Devlin J.M."/>
            <person name="Macwhirter P.L."/>
            <person name="Whiteley P.L."/>
            <person name="Raidal S.R."/>
        </authorList>
    </citation>
    <scope>NUCLEOTIDE SEQUENCE [LARGE SCALE GENOMIC DNA]</scope>
    <source>
        <strain evidence="2">CorAdV1/Melbourne/2015</strain>
    </source>
</reference>
<dbReference type="GO" id="GO:0004308">
    <property type="term" value="F:exo-alpha-sialidase activity"/>
    <property type="evidence" value="ECO:0007669"/>
    <property type="project" value="InterPro"/>
</dbReference>
<dbReference type="Proteomes" id="UP000681220">
    <property type="component" value="Segment"/>
</dbReference>
<accession>A0A6B9LXN8</accession>
<name>A0A6B9LXN8_9ADEN</name>
<dbReference type="Gene3D" id="2.120.10.10">
    <property type="match status" value="1"/>
</dbReference>
<dbReference type="CDD" id="cd15482">
    <property type="entry name" value="Sialidase_non-viral"/>
    <property type="match status" value="1"/>
</dbReference>
<proteinExistence type="predicted"/>
<dbReference type="InterPro" id="IPR011040">
    <property type="entry name" value="Sialidase"/>
</dbReference>
<dbReference type="PANTHER" id="PTHR10628:SF30">
    <property type="entry name" value="EXO-ALPHA-SIALIDASE"/>
    <property type="match status" value="1"/>
</dbReference>
<evidence type="ECO:0000313" key="2">
    <source>
        <dbReference type="EMBL" id="QHB43554.1"/>
    </source>
</evidence>